<dbReference type="Proteomes" id="UP000598174">
    <property type="component" value="Unassembled WGS sequence"/>
</dbReference>
<dbReference type="AlphaFoldDB" id="A0A919JAI6"/>
<comment type="caution">
    <text evidence="1">The sequence shown here is derived from an EMBL/GenBank/DDBJ whole genome shotgun (WGS) entry which is preliminary data.</text>
</comment>
<reference evidence="1" key="1">
    <citation type="submission" date="2021-01" db="EMBL/GenBank/DDBJ databases">
        <title>Whole genome shotgun sequence of Actinoplanes ferrugineus NBRC 15555.</title>
        <authorList>
            <person name="Komaki H."/>
            <person name="Tamura T."/>
        </authorList>
    </citation>
    <scope>NUCLEOTIDE SEQUENCE</scope>
    <source>
        <strain evidence="1">NBRC 15555</strain>
    </source>
</reference>
<organism evidence="1 2">
    <name type="scientific">Paractinoplanes ferrugineus</name>
    <dbReference type="NCBI Taxonomy" id="113564"/>
    <lineage>
        <taxon>Bacteria</taxon>
        <taxon>Bacillati</taxon>
        <taxon>Actinomycetota</taxon>
        <taxon>Actinomycetes</taxon>
        <taxon>Micromonosporales</taxon>
        <taxon>Micromonosporaceae</taxon>
        <taxon>Paractinoplanes</taxon>
    </lineage>
</organism>
<keyword evidence="2" id="KW-1185">Reference proteome</keyword>
<evidence type="ECO:0000313" key="1">
    <source>
        <dbReference type="EMBL" id="GIE16317.1"/>
    </source>
</evidence>
<sequence length="139" mass="15756">MNPDLNQQPRRGIWPWPVDTPLDRARRIAGLYRARLNLAAPDNCAEADQLMRDYGETWMLDKPDIIDPDTALTTAQAAELVNVPVARIRKWAGLNHPEKPGEPLLPRFKMRGRDRTYLAEHVLAAAAAMRRYRHAHGGS</sequence>
<protein>
    <submittedName>
        <fullName evidence="1">Uncharacterized protein</fullName>
    </submittedName>
</protein>
<proteinExistence type="predicted"/>
<dbReference type="EMBL" id="BOMM01000081">
    <property type="protein sequence ID" value="GIE16317.1"/>
    <property type="molecule type" value="Genomic_DNA"/>
</dbReference>
<dbReference type="RefSeq" id="WP_203822658.1">
    <property type="nucleotide sequence ID" value="NZ_BAAABP010000005.1"/>
</dbReference>
<evidence type="ECO:0000313" key="2">
    <source>
        <dbReference type="Proteomes" id="UP000598174"/>
    </source>
</evidence>
<gene>
    <name evidence="1" type="ORF">Afe05nite_81570</name>
</gene>
<name>A0A919JAI6_9ACTN</name>
<accession>A0A919JAI6</accession>